<feature type="region of interest" description="Disordered" evidence="1">
    <location>
        <begin position="150"/>
        <end position="222"/>
    </location>
</feature>
<dbReference type="EMBL" id="DVMN01000052">
    <property type="protein sequence ID" value="HIU21158.1"/>
    <property type="molecule type" value="Genomic_DNA"/>
</dbReference>
<feature type="compositionally biased region" description="Basic and acidic residues" evidence="1">
    <location>
        <begin position="172"/>
        <end position="203"/>
    </location>
</feature>
<keyword evidence="2" id="KW-0472">Membrane</keyword>
<feature type="transmembrane region" description="Helical" evidence="2">
    <location>
        <begin position="58"/>
        <end position="78"/>
    </location>
</feature>
<feature type="transmembrane region" description="Helical" evidence="2">
    <location>
        <begin position="84"/>
        <end position="111"/>
    </location>
</feature>
<evidence type="ECO:0000313" key="3">
    <source>
        <dbReference type="EMBL" id="HIU21158.1"/>
    </source>
</evidence>
<feature type="compositionally biased region" description="Basic and acidic residues" evidence="1">
    <location>
        <begin position="211"/>
        <end position="222"/>
    </location>
</feature>
<keyword evidence="2" id="KW-1133">Transmembrane helix</keyword>
<organism evidence="3 4">
    <name type="scientific">Candidatus Limadaptatus stercorigallinarum</name>
    <dbReference type="NCBI Taxonomy" id="2840845"/>
    <lineage>
        <taxon>Bacteria</taxon>
        <taxon>Bacillati</taxon>
        <taxon>Bacillota</taxon>
        <taxon>Clostridia</taxon>
        <taxon>Eubacteriales</taxon>
        <taxon>Candidatus Limadaptatus</taxon>
    </lineage>
</organism>
<accession>A0A9D1L2S0</accession>
<evidence type="ECO:0000256" key="2">
    <source>
        <dbReference type="SAM" id="Phobius"/>
    </source>
</evidence>
<feature type="non-terminal residue" evidence="3">
    <location>
        <position position="1"/>
    </location>
</feature>
<dbReference type="Proteomes" id="UP000824088">
    <property type="component" value="Unassembled WGS sequence"/>
</dbReference>
<evidence type="ECO:0000256" key="1">
    <source>
        <dbReference type="SAM" id="MobiDB-lite"/>
    </source>
</evidence>
<dbReference type="AlphaFoldDB" id="A0A9D1L2S0"/>
<reference evidence="3" key="2">
    <citation type="journal article" date="2021" name="PeerJ">
        <title>Extensive microbial diversity within the chicken gut microbiome revealed by metagenomics and culture.</title>
        <authorList>
            <person name="Gilroy R."/>
            <person name="Ravi A."/>
            <person name="Getino M."/>
            <person name="Pursley I."/>
            <person name="Horton D.L."/>
            <person name="Alikhan N.F."/>
            <person name="Baker D."/>
            <person name="Gharbi K."/>
            <person name="Hall N."/>
            <person name="Watson M."/>
            <person name="Adriaenssens E.M."/>
            <person name="Foster-Nyarko E."/>
            <person name="Jarju S."/>
            <person name="Secka A."/>
            <person name="Antonio M."/>
            <person name="Oren A."/>
            <person name="Chaudhuri R.R."/>
            <person name="La Ragione R."/>
            <person name="Hildebrand F."/>
            <person name="Pallen M.J."/>
        </authorList>
    </citation>
    <scope>NUCLEOTIDE SEQUENCE</scope>
    <source>
        <strain evidence="3">1063</strain>
    </source>
</reference>
<feature type="transmembrane region" description="Helical" evidence="2">
    <location>
        <begin position="15"/>
        <end position="37"/>
    </location>
</feature>
<keyword evidence="2" id="KW-0812">Transmembrane</keyword>
<feature type="compositionally biased region" description="Low complexity" evidence="1">
    <location>
        <begin position="158"/>
        <end position="171"/>
    </location>
</feature>
<comment type="caution">
    <text evidence="3">The sequence shown here is derived from an EMBL/GenBank/DDBJ whole genome shotgun (WGS) entry which is preliminary data.</text>
</comment>
<reference evidence="3" key="1">
    <citation type="submission" date="2020-10" db="EMBL/GenBank/DDBJ databases">
        <authorList>
            <person name="Gilroy R."/>
        </authorList>
    </citation>
    <scope>NUCLEOTIDE SEQUENCE</scope>
    <source>
        <strain evidence="3">1063</strain>
    </source>
</reference>
<proteinExistence type="predicted"/>
<name>A0A9D1L2S0_9FIRM</name>
<protein>
    <submittedName>
        <fullName evidence="3">Uncharacterized protein</fullName>
    </submittedName>
</protein>
<sequence>SGVLLVGNNWILAPYSYIMAGLLGVYVVFFVVLIAFYADDVKKGRKKIKVFKKMLGMFRIFTTLVFLVATAVSMAGVVDAKGTGLIQWIVLGANIAVAAVQLSLKLSLFIIGVTAKRLGRKYTVRVQTYVNGVGKDNKTRSKMMSKLYGTEVTRDSELPPASSAGEESAAPDGKKQAPSEKPKAERIKLEKEQMRELAAKAAEKLSAGRGKGADGEKGGKGE</sequence>
<gene>
    <name evidence="3" type="ORF">IAD51_02820</name>
</gene>
<evidence type="ECO:0000313" key="4">
    <source>
        <dbReference type="Proteomes" id="UP000824088"/>
    </source>
</evidence>